<dbReference type="InterPro" id="IPR000595">
    <property type="entry name" value="cNMP-bd_dom"/>
</dbReference>
<feature type="domain" description="Cyclic nucleotide-binding" evidence="12">
    <location>
        <begin position="436"/>
        <end position="514"/>
    </location>
</feature>
<dbReference type="PANTHER" id="PTHR24567">
    <property type="entry name" value="CRP FAMILY TRANSCRIPTIONAL REGULATORY PROTEIN"/>
    <property type="match status" value="1"/>
</dbReference>
<keyword evidence="11" id="KW-0472">Membrane</keyword>
<evidence type="ECO:0000256" key="7">
    <source>
        <dbReference type="ARBA" id="ARBA00022824"/>
    </source>
</evidence>
<sequence length="874" mass="96800">MGVADVLKGTELIPDFGGIEDDWLAIVYEFKLDRAVKRPAKAIESSKRDVLRSLTLVCDLASHVLAAAELTLGYWSRSLQLNEYEMEVATGGHLNQEEMSREGVDTGTREQAERVATVGSRFRKRDKVLFYGRKVLRTVKSISGQVRNGPRSLTKQPRRVVRLARQFLRMKKDSTPTHVFGHFDRPVFLELCKHINTLNLMAGNVLFTIGDPDDSVYVVQSGLIEVFVATDSGLALSLKLVQPGEPLFSLLSFADVLTGHTNPFKTVSARAVEDSTILRLPMHAFSLVFDSHPDLFVRVMQVILIRLQRITFTALLQYLGLTSQILVPTNTPPAPPSPVRTTAAASVPSRGEYTPPPLHLQDSGQGGSGTEGEGPPHEEGRSRYIRGFRALSRQETEAFTRQAKEGLTEVLGLQGSEDTLDGKIGIREGIHGTYLVKQESHKDSAIYYVLSGTLSISLRDEEAGHDRVLFLAHPGQIVGGLSVLTGEPSFFSVRIKGGPGLVAFIKKQHLYSIMAVQPRVVLHIVNSLIRILSPVVRQVDFALDWTTMEAGKAIYRQDEEADCMYIILSGRLRSVLSLPSGKKDLVGEHGRGDLVGVVEMITKRPRGTSVIAVRDSELVRVSAGLLNHLKMKFPQIVTKLIQLLGHRIMAPKGAGKGAGKGFGSGIGSWQRMSSPTSLSTLPAELRQTQSNLSTIALLAVTDDVPLSPFALELLHTLSVIGPCIRLTSDSIRKELGAQITNEGNEYQLNHWLQKQEDYHRMVLYQCDSTLTNWTKQCIRQADCILIVALASREPSVGKIEYQLDKLAVRTQKELVLLHREDSPLPRKTAAWLNMRSWCSFHHHIRCPPRMFAKKSQSKICVRLPLNCRELAGDE</sequence>
<dbReference type="InterPro" id="IPR018490">
    <property type="entry name" value="cNMP-bd_dom_sf"/>
</dbReference>
<dbReference type="InterPro" id="IPR050397">
    <property type="entry name" value="Env_Response_Regulators"/>
</dbReference>
<evidence type="ECO:0000256" key="8">
    <source>
        <dbReference type="ARBA" id="ARBA00022963"/>
    </source>
</evidence>
<evidence type="ECO:0000256" key="11">
    <source>
        <dbReference type="ARBA" id="ARBA00023136"/>
    </source>
</evidence>
<dbReference type="GO" id="GO:0003700">
    <property type="term" value="F:DNA-binding transcription factor activity"/>
    <property type="evidence" value="ECO:0007669"/>
    <property type="project" value="TreeGrafter"/>
</dbReference>
<evidence type="ECO:0000256" key="1">
    <source>
        <dbReference type="ARBA" id="ARBA00004389"/>
    </source>
</evidence>
<dbReference type="InterPro" id="IPR014710">
    <property type="entry name" value="RmlC-like_jellyroll"/>
</dbReference>
<feature type="domain" description="Cyclic nucleotide-binding" evidence="12">
    <location>
        <begin position="179"/>
        <end position="306"/>
    </location>
</feature>
<name>A0A7R8W3V3_9CRUS</name>
<dbReference type="CDD" id="cd00038">
    <property type="entry name" value="CAP_ED"/>
    <property type="match status" value="3"/>
</dbReference>
<dbReference type="EMBL" id="OB660355">
    <property type="protein sequence ID" value="CAD7224353.1"/>
    <property type="molecule type" value="Genomic_DNA"/>
</dbReference>
<dbReference type="FunFam" id="2.60.120.10:FF:000012">
    <property type="entry name" value="neuropathy target esterase isoform X2"/>
    <property type="match status" value="1"/>
</dbReference>
<evidence type="ECO:0000256" key="2">
    <source>
        <dbReference type="ARBA" id="ARBA00006636"/>
    </source>
</evidence>
<keyword evidence="9" id="KW-1133">Transmembrane helix</keyword>
<dbReference type="FunFam" id="2.60.120.10:FF:000010">
    <property type="entry name" value="neuropathy target esterase isoform X1"/>
    <property type="match status" value="1"/>
</dbReference>
<keyword evidence="4" id="KW-0597">Phosphoprotein</keyword>
<evidence type="ECO:0000256" key="6">
    <source>
        <dbReference type="ARBA" id="ARBA00022801"/>
    </source>
</evidence>
<accession>A0A7R8W3V3</accession>
<dbReference type="OrthoDB" id="421051at2759"/>
<dbReference type="InterPro" id="IPR056556">
    <property type="entry name" value="NTE1_P-loop_dom"/>
</dbReference>
<reference evidence="13" key="1">
    <citation type="submission" date="2020-11" db="EMBL/GenBank/DDBJ databases">
        <authorList>
            <person name="Tran Van P."/>
        </authorList>
    </citation>
    <scope>NUCLEOTIDE SEQUENCE</scope>
</reference>
<dbReference type="GO" id="GO:0005789">
    <property type="term" value="C:endoplasmic reticulum membrane"/>
    <property type="evidence" value="ECO:0007669"/>
    <property type="project" value="UniProtKB-SubCell"/>
</dbReference>
<keyword evidence="8" id="KW-0442">Lipid degradation</keyword>
<proteinExistence type="inferred from homology"/>
<keyword evidence="10" id="KW-0443">Lipid metabolism</keyword>
<keyword evidence="6" id="KW-0378">Hydrolase</keyword>
<evidence type="ECO:0000313" key="13">
    <source>
        <dbReference type="EMBL" id="CAD7224353.1"/>
    </source>
</evidence>
<dbReference type="AlphaFoldDB" id="A0A7R8W3V3"/>
<comment type="similarity">
    <text evidence="2">Belongs to the NTE family.</text>
</comment>
<gene>
    <name evidence="13" type="ORF">CTOB1V02_LOCUS2320</name>
</gene>
<evidence type="ECO:0000256" key="5">
    <source>
        <dbReference type="ARBA" id="ARBA00022692"/>
    </source>
</evidence>
<dbReference type="GO" id="GO:0004622">
    <property type="term" value="F:phosphatidylcholine lysophospholipase activity"/>
    <property type="evidence" value="ECO:0007669"/>
    <property type="project" value="UniProtKB-EC"/>
</dbReference>
<evidence type="ECO:0000256" key="9">
    <source>
        <dbReference type="ARBA" id="ARBA00022989"/>
    </source>
</evidence>
<keyword evidence="7" id="KW-0256">Endoplasmic reticulum</keyword>
<evidence type="ECO:0000256" key="10">
    <source>
        <dbReference type="ARBA" id="ARBA00023098"/>
    </source>
</evidence>
<dbReference type="EC" id="3.1.1.5" evidence="3"/>
<dbReference type="PANTHER" id="PTHR24567:SF26">
    <property type="entry name" value="REGULATORY PROTEIN YEIL"/>
    <property type="match status" value="1"/>
</dbReference>
<evidence type="ECO:0000259" key="12">
    <source>
        <dbReference type="PROSITE" id="PS50042"/>
    </source>
</evidence>
<dbReference type="GO" id="GO:0005829">
    <property type="term" value="C:cytosol"/>
    <property type="evidence" value="ECO:0007669"/>
    <property type="project" value="TreeGrafter"/>
</dbReference>
<dbReference type="GO" id="GO:0016042">
    <property type="term" value="P:lipid catabolic process"/>
    <property type="evidence" value="ECO:0007669"/>
    <property type="project" value="UniProtKB-KW"/>
</dbReference>
<feature type="domain" description="Cyclic nucleotide-binding" evidence="12">
    <location>
        <begin position="542"/>
        <end position="647"/>
    </location>
</feature>
<dbReference type="Gene3D" id="2.60.120.10">
    <property type="entry name" value="Jelly Rolls"/>
    <property type="match status" value="3"/>
</dbReference>
<evidence type="ECO:0000256" key="3">
    <source>
        <dbReference type="ARBA" id="ARBA00013274"/>
    </source>
</evidence>
<comment type="subcellular location">
    <subcellularLocation>
        <location evidence="1">Endoplasmic reticulum membrane</location>
        <topology evidence="1">Single-pass membrane protein</topology>
    </subcellularLocation>
</comment>
<dbReference type="Pfam" id="PF00027">
    <property type="entry name" value="cNMP_binding"/>
    <property type="match status" value="3"/>
</dbReference>
<protein>
    <recommendedName>
        <fullName evidence="3">lysophospholipase</fullName>
        <ecNumber evidence="3">3.1.1.5</ecNumber>
    </recommendedName>
</protein>
<dbReference type="SUPFAM" id="SSF51206">
    <property type="entry name" value="cAMP-binding domain-like"/>
    <property type="match status" value="3"/>
</dbReference>
<dbReference type="PROSITE" id="PS50042">
    <property type="entry name" value="CNMP_BINDING_3"/>
    <property type="match status" value="3"/>
</dbReference>
<evidence type="ECO:0000256" key="4">
    <source>
        <dbReference type="ARBA" id="ARBA00022553"/>
    </source>
</evidence>
<organism evidence="13">
    <name type="scientific">Cyprideis torosa</name>
    <dbReference type="NCBI Taxonomy" id="163714"/>
    <lineage>
        <taxon>Eukaryota</taxon>
        <taxon>Metazoa</taxon>
        <taxon>Ecdysozoa</taxon>
        <taxon>Arthropoda</taxon>
        <taxon>Crustacea</taxon>
        <taxon>Oligostraca</taxon>
        <taxon>Ostracoda</taxon>
        <taxon>Podocopa</taxon>
        <taxon>Podocopida</taxon>
        <taxon>Cytherocopina</taxon>
        <taxon>Cytheroidea</taxon>
        <taxon>Cytherideidae</taxon>
        <taxon>Cyprideis</taxon>
    </lineage>
</organism>
<dbReference type="SMART" id="SM00100">
    <property type="entry name" value="cNMP"/>
    <property type="match status" value="2"/>
</dbReference>
<keyword evidence="5" id="KW-0812">Transmembrane</keyword>
<dbReference type="Pfam" id="PF24179">
    <property type="entry name" value="NTE_Ploop"/>
    <property type="match status" value="1"/>
</dbReference>